<dbReference type="PANTHER" id="PTHR23416">
    <property type="entry name" value="SIALIC ACID SYNTHASE-RELATED"/>
    <property type="match status" value="1"/>
</dbReference>
<evidence type="ECO:0000256" key="3">
    <source>
        <dbReference type="ARBA" id="ARBA00023315"/>
    </source>
</evidence>
<dbReference type="SMART" id="SM01266">
    <property type="entry name" value="Mac"/>
    <property type="match status" value="1"/>
</dbReference>
<name>A0A7X1B719_9BACT</name>
<comment type="function">
    <text evidence="4">Acetyltransferase implicated in the O-acetylation of Nod factors.</text>
</comment>
<evidence type="ECO:0000313" key="7">
    <source>
        <dbReference type="EMBL" id="MBC2606707.1"/>
    </source>
</evidence>
<dbReference type="Proteomes" id="UP000526501">
    <property type="component" value="Unassembled WGS sequence"/>
</dbReference>
<evidence type="ECO:0000256" key="5">
    <source>
        <dbReference type="ARBA" id="ARBA00067695"/>
    </source>
</evidence>
<dbReference type="FunFam" id="2.160.10.10:FF:000025">
    <property type="entry name" value="Hexapeptide-repeat containing-acetyltransferase"/>
    <property type="match status" value="1"/>
</dbReference>
<keyword evidence="8" id="KW-1185">Reference proteome</keyword>
<dbReference type="AlphaFoldDB" id="A0A7X1B719"/>
<dbReference type="Pfam" id="PF00132">
    <property type="entry name" value="Hexapep"/>
    <property type="match status" value="1"/>
</dbReference>
<keyword evidence="2 7" id="KW-0808">Transferase</keyword>
<evidence type="ECO:0000313" key="8">
    <source>
        <dbReference type="Proteomes" id="UP000526501"/>
    </source>
</evidence>
<comment type="similarity">
    <text evidence="1">Belongs to the transferase hexapeptide repeat family.</text>
</comment>
<protein>
    <recommendedName>
        <fullName evidence="5">Nodulation protein L</fullName>
    </recommendedName>
</protein>
<dbReference type="Gene3D" id="2.160.10.10">
    <property type="entry name" value="Hexapeptide repeat proteins"/>
    <property type="match status" value="1"/>
</dbReference>
<dbReference type="EMBL" id="JACHVC010000012">
    <property type="protein sequence ID" value="MBC2606707.1"/>
    <property type="molecule type" value="Genomic_DNA"/>
</dbReference>
<dbReference type="InterPro" id="IPR011004">
    <property type="entry name" value="Trimer_LpxA-like_sf"/>
</dbReference>
<dbReference type="InterPro" id="IPR001451">
    <property type="entry name" value="Hexapep"/>
</dbReference>
<dbReference type="SUPFAM" id="SSF51161">
    <property type="entry name" value="Trimeric LpxA-like enzymes"/>
    <property type="match status" value="1"/>
</dbReference>
<dbReference type="CDD" id="cd03357">
    <property type="entry name" value="LbH_MAT_GAT"/>
    <property type="match status" value="1"/>
</dbReference>
<comment type="caution">
    <text evidence="7">The sequence shown here is derived from an EMBL/GenBank/DDBJ whole genome shotgun (WGS) entry which is preliminary data.</text>
</comment>
<evidence type="ECO:0000256" key="4">
    <source>
        <dbReference type="ARBA" id="ARBA00055587"/>
    </source>
</evidence>
<dbReference type="Pfam" id="PF12464">
    <property type="entry name" value="Mac"/>
    <property type="match status" value="1"/>
</dbReference>
<evidence type="ECO:0000259" key="6">
    <source>
        <dbReference type="SMART" id="SM01266"/>
    </source>
</evidence>
<organism evidence="7 8">
    <name type="scientific">Pelagicoccus albus</name>
    <dbReference type="NCBI Taxonomy" id="415222"/>
    <lineage>
        <taxon>Bacteria</taxon>
        <taxon>Pseudomonadati</taxon>
        <taxon>Verrucomicrobiota</taxon>
        <taxon>Opitutia</taxon>
        <taxon>Puniceicoccales</taxon>
        <taxon>Pelagicoccaceae</taxon>
        <taxon>Pelagicoccus</taxon>
    </lineage>
</organism>
<dbReference type="PANTHER" id="PTHR23416:SF23">
    <property type="entry name" value="ACETYLTRANSFERASE C18B11.09C-RELATED"/>
    <property type="match status" value="1"/>
</dbReference>
<dbReference type="GO" id="GO:0008374">
    <property type="term" value="F:O-acyltransferase activity"/>
    <property type="evidence" value="ECO:0007669"/>
    <property type="project" value="TreeGrafter"/>
</dbReference>
<keyword evidence="3" id="KW-0012">Acyltransferase</keyword>
<reference evidence="7 8" key="1">
    <citation type="submission" date="2020-07" db="EMBL/GenBank/DDBJ databases">
        <authorList>
            <person name="Feng X."/>
        </authorList>
    </citation>
    <scope>NUCLEOTIDE SEQUENCE [LARGE SCALE GENOMIC DNA]</scope>
    <source>
        <strain evidence="7 8">JCM23202</strain>
    </source>
</reference>
<dbReference type="InterPro" id="IPR051159">
    <property type="entry name" value="Hexapeptide_acetyltransf"/>
</dbReference>
<accession>A0A7X1B719</accession>
<proteinExistence type="inferred from homology"/>
<sequence>MVAGEPYWINDPELVEVRYVTRERVDEFNALGPREVDKKQELQRQIFGSVGNNVHMEKPIRIDYGFNTHFGNNVFINFNLVILDCGKITVGDNVFIAPNVQFYTALHPIDIAERAKHLGTTKPIHIGNDVWIGGGCIIMPGVTIGNGATIGAGSVVTRDIPPDTVAYGNPCKVGRVLKEDARSEIAGGSAS</sequence>
<evidence type="ECO:0000256" key="2">
    <source>
        <dbReference type="ARBA" id="ARBA00022679"/>
    </source>
</evidence>
<feature type="domain" description="Maltose/galactoside acetyltransferase" evidence="6">
    <location>
        <begin position="1"/>
        <end position="52"/>
    </location>
</feature>
<dbReference type="InterPro" id="IPR024688">
    <property type="entry name" value="Mac_dom"/>
</dbReference>
<gene>
    <name evidence="7" type="ORF">H5P27_11705</name>
</gene>
<dbReference type="GO" id="GO:0016407">
    <property type="term" value="F:acetyltransferase activity"/>
    <property type="evidence" value="ECO:0007669"/>
    <property type="project" value="InterPro"/>
</dbReference>
<evidence type="ECO:0000256" key="1">
    <source>
        <dbReference type="ARBA" id="ARBA00007274"/>
    </source>
</evidence>